<feature type="transmembrane region" description="Helical" evidence="1">
    <location>
        <begin position="90"/>
        <end position="110"/>
    </location>
</feature>
<evidence type="ECO:0000313" key="2">
    <source>
        <dbReference type="EMBL" id="MPL59839.1"/>
    </source>
</evidence>
<feature type="transmembrane region" description="Helical" evidence="1">
    <location>
        <begin position="36"/>
        <end position="53"/>
    </location>
</feature>
<keyword evidence="1" id="KW-1133">Transmembrane helix</keyword>
<dbReference type="AlphaFoldDB" id="A0A644SYW7"/>
<name>A0A644SYW7_9ZZZZ</name>
<accession>A0A644SYW7</accession>
<organism evidence="2">
    <name type="scientific">bioreactor metagenome</name>
    <dbReference type="NCBI Taxonomy" id="1076179"/>
    <lineage>
        <taxon>unclassified sequences</taxon>
        <taxon>metagenomes</taxon>
        <taxon>ecological metagenomes</taxon>
    </lineage>
</organism>
<feature type="transmembrane region" description="Helical" evidence="1">
    <location>
        <begin position="116"/>
        <end position="134"/>
    </location>
</feature>
<dbReference type="EMBL" id="VSSQ01000010">
    <property type="protein sequence ID" value="MPL59839.1"/>
    <property type="molecule type" value="Genomic_DNA"/>
</dbReference>
<reference evidence="2" key="1">
    <citation type="submission" date="2019-08" db="EMBL/GenBank/DDBJ databases">
        <authorList>
            <person name="Kucharzyk K."/>
            <person name="Murdoch R.W."/>
            <person name="Higgins S."/>
            <person name="Loffler F."/>
        </authorList>
    </citation>
    <scope>NUCLEOTIDE SEQUENCE</scope>
</reference>
<feature type="transmembrane region" description="Helical" evidence="1">
    <location>
        <begin position="6"/>
        <end position="24"/>
    </location>
</feature>
<gene>
    <name evidence="2" type="ORF">SDC9_05395</name>
</gene>
<keyword evidence="1" id="KW-0812">Transmembrane</keyword>
<feature type="transmembrane region" description="Helical" evidence="1">
    <location>
        <begin position="213"/>
        <end position="232"/>
    </location>
</feature>
<feature type="transmembrane region" description="Helical" evidence="1">
    <location>
        <begin position="238"/>
        <end position="260"/>
    </location>
</feature>
<dbReference type="Pfam" id="PF11345">
    <property type="entry name" value="DUF3147"/>
    <property type="match status" value="1"/>
</dbReference>
<protein>
    <submittedName>
        <fullName evidence="2">Uncharacterized protein</fullName>
    </submittedName>
</protein>
<sequence length="263" mass="27864">MNPVLVRIGLSFFVAGFWIAFATFLGERLGSHKAGLIANLPSNILISMLFMGITRGPEYAAAATAGVPMGMMVDSVFLAVFIFLLRRGVWVALSLGLAFWALSAFVVIVLLPPLGILASLAAYFIVSTGLFILVHRWLGRPKVEKKPVVLSWKIIALRAFFAGSVVAGAVAVAQVAPPYMTGVLATFPAALTSTMVIISLSQGTLFAQATGKILLLSSTNIIVYAALVSLFFPPLGPWLGTLLSFAGACGFLLILGKISIRFS</sequence>
<proteinExistence type="predicted"/>
<feature type="transmembrane region" description="Helical" evidence="1">
    <location>
        <begin position="155"/>
        <end position="176"/>
    </location>
</feature>
<feature type="transmembrane region" description="Helical" evidence="1">
    <location>
        <begin position="59"/>
        <end position="83"/>
    </location>
</feature>
<keyword evidence="1" id="KW-0472">Membrane</keyword>
<evidence type="ECO:0000256" key="1">
    <source>
        <dbReference type="SAM" id="Phobius"/>
    </source>
</evidence>
<dbReference type="InterPro" id="IPR021493">
    <property type="entry name" value="DUF3147"/>
</dbReference>
<feature type="transmembrane region" description="Helical" evidence="1">
    <location>
        <begin position="182"/>
        <end position="201"/>
    </location>
</feature>
<comment type="caution">
    <text evidence="2">The sequence shown here is derived from an EMBL/GenBank/DDBJ whole genome shotgun (WGS) entry which is preliminary data.</text>
</comment>